<keyword evidence="3 5" id="KW-1133">Transmembrane helix</keyword>
<evidence type="ECO:0000256" key="3">
    <source>
        <dbReference type="ARBA" id="ARBA00022989"/>
    </source>
</evidence>
<comment type="subcellular location">
    <subcellularLocation>
        <location evidence="1">Membrane</location>
        <topology evidence="1">Multi-pass membrane protein</topology>
    </subcellularLocation>
</comment>
<dbReference type="EMBL" id="CP065856">
    <property type="protein sequence ID" value="QPV61853.1"/>
    <property type="molecule type" value="Genomic_DNA"/>
</dbReference>
<feature type="transmembrane region" description="Helical" evidence="5">
    <location>
        <begin position="165"/>
        <end position="189"/>
    </location>
</feature>
<evidence type="ECO:0000256" key="4">
    <source>
        <dbReference type="ARBA" id="ARBA00023136"/>
    </source>
</evidence>
<dbReference type="Proteomes" id="UP000595001">
    <property type="component" value="Chromosome"/>
</dbReference>
<feature type="transmembrane region" description="Helical" evidence="5">
    <location>
        <begin position="124"/>
        <end position="145"/>
    </location>
</feature>
<proteinExistence type="predicted"/>
<keyword evidence="4 5" id="KW-0472">Membrane</keyword>
<accession>A0A7T3FX10</accession>
<protein>
    <submittedName>
        <fullName evidence="6">Twin-arginine translocase subunit TatC</fullName>
    </submittedName>
</protein>
<reference evidence="6 7" key="1">
    <citation type="submission" date="2020-12" db="EMBL/GenBank/DDBJ databases">
        <title>Halosimplex halophilum sp. nov. and Halosimplex salinum sp. nov., two new members of the genus Halosimplex.</title>
        <authorList>
            <person name="Cui H.L."/>
        </authorList>
    </citation>
    <scope>NUCLEOTIDE SEQUENCE [LARGE SCALE GENOMIC DNA]</scope>
    <source>
        <strain evidence="6 7">YGH94</strain>
    </source>
</reference>
<feature type="transmembrane region" description="Helical" evidence="5">
    <location>
        <begin position="28"/>
        <end position="49"/>
    </location>
</feature>
<name>A0A7T3FX10_9EURY</name>
<dbReference type="KEGG" id="hlt:I7X12_13975"/>
<evidence type="ECO:0000313" key="6">
    <source>
        <dbReference type="EMBL" id="QPV61853.1"/>
    </source>
</evidence>
<evidence type="ECO:0000256" key="1">
    <source>
        <dbReference type="ARBA" id="ARBA00004141"/>
    </source>
</evidence>
<gene>
    <name evidence="6" type="ORF">I7X12_13975</name>
</gene>
<dbReference type="GO" id="GO:0016020">
    <property type="term" value="C:membrane"/>
    <property type="evidence" value="ECO:0007669"/>
    <property type="project" value="UniProtKB-SubCell"/>
</dbReference>
<dbReference type="Pfam" id="PF00902">
    <property type="entry name" value="TatC"/>
    <property type="match status" value="1"/>
</dbReference>
<dbReference type="RefSeq" id="WP_198060675.1">
    <property type="nucleotide sequence ID" value="NZ_CP065856.1"/>
</dbReference>
<evidence type="ECO:0000256" key="5">
    <source>
        <dbReference type="SAM" id="Phobius"/>
    </source>
</evidence>
<feature type="transmembrane region" description="Helical" evidence="5">
    <location>
        <begin position="86"/>
        <end position="103"/>
    </location>
</feature>
<dbReference type="AlphaFoldDB" id="A0A7T3FX10"/>
<evidence type="ECO:0000313" key="7">
    <source>
        <dbReference type="Proteomes" id="UP000595001"/>
    </source>
</evidence>
<dbReference type="OrthoDB" id="383338at2157"/>
<sequence>MTSPSTRQRSAGGGSAVRSVLGEARNDLLTLLAAALAFLTGTLATFLTMRRAVWPVLKRDVNAIVGIETEIIAVAPFDVIFLQAQVALAVGLLLALETVVYRARHAPELRRWWPGDALPATVRVGLALVGVALFPAGAALGYDYLVPAVLDVAMGPDPAWTIVRWARIASVISFVSGLAAQLGFVGVVVRLGERARA</sequence>
<dbReference type="InterPro" id="IPR002033">
    <property type="entry name" value="TatC"/>
</dbReference>
<evidence type="ECO:0000256" key="2">
    <source>
        <dbReference type="ARBA" id="ARBA00022692"/>
    </source>
</evidence>
<dbReference type="GeneID" id="60589622"/>
<keyword evidence="7" id="KW-1185">Reference proteome</keyword>
<organism evidence="6 7">
    <name type="scientific">Halosimplex litoreum</name>
    <dbReference type="NCBI Taxonomy" id="1198301"/>
    <lineage>
        <taxon>Archaea</taxon>
        <taxon>Methanobacteriati</taxon>
        <taxon>Methanobacteriota</taxon>
        <taxon>Stenosarchaea group</taxon>
        <taxon>Halobacteria</taxon>
        <taxon>Halobacteriales</taxon>
        <taxon>Haloarculaceae</taxon>
        <taxon>Halosimplex</taxon>
    </lineage>
</organism>
<keyword evidence="2 5" id="KW-0812">Transmembrane</keyword>